<dbReference type="EMBL" id="FMIA01000002">
    <property type="protein sequence ID" value="SCL65000.1"/>
    <property type="molecule type" value="Genomic_DNA"/>
</dbReference>
<dbReference type="AlphaFoldDB" id="A0A1C6VGH4"/>
<keyword evidence="1" id="KW-0472">Membrane</keyword>
<dbReference type="CDD" id="cd03392">
    <property type="entry name" value="PAP2_like_2"/>
    <property type="match status" value="1"/>
</dbReference>
<evidence type="ECO:0000313" key="4">
    <source>
        <dbReference type="Proteomes" id="UP000198937"/>
    </source>
</evidence>
<name>A0A1C6VGH4_9ACTN</name>
<proteinExistence type="predicted"/>
<dbReference type="Pfam" id="PF01569">
    <property type="entry name" value="PAP2"/>
    <property type="match status" value="1"/>
</dbReference>
<dbReference type="Proteomes" id="UP000198937">
    <property type="component" value="Unassembled WGS sequence"/>
</dbReference>
<accession>A0A1C6VGH4</accession>
<keyword evidence="4" id="KW-1185">Reference proteome</keyword>
<reference evidence="3 4" key="1">
    <citation type="submission" date="2016-06" db="EMBL/GenBank/DDBJ databases">
        <authorList>
            <person name="Kjaerup R.B."/>
            <person name="Dalgaard T.S."/>
            <person name="Juul-Madsen H.R."/>
        </authorList>
    </citation>
    <scope>NUCLEOTIDE SEQUENCE [LARGE SCALE GENOMIC DNA]</scope>
    <source>
        <strain evidence="3 4">DSM 45577</strain>
    </source>
</reference>
<keyword evidence="1" id="KW-1133">Transmembrane helix</keyword>
<feature type="transmembrane region" description="Helical" evidence="1">
    <location>
        <begin position="150"/>
        <end position="173"/>
    </location>
</feature>
<dbReference type="RefSeq" id="WP_091445096.1">
    <property type="nucleotide sequence ID" value="NZ_BMMJ01000023.1"/>
</dbReference>
<sequence length="242" mass="25773">MSRTPVPPVEPSWRVRRLDPDHPRGLSLTLAGTAAALVAVPFTGLALLVLTGWTPLRELDRRVTDGLHAHALDHPGWTRLATLWTDVFAPNPLRVGALLVALWLLRRGNRRLAGWVAATMVFGGLLGPLLKLLVSRDRPDLSDPVSFASGYAFPSGHALNAALFAGVLLVVFLPDTRGRPGRRAALWLAASALAGLTGFSRIVLGVHWTSDVLAGWLLGAAVVTATVAAFAPWRHRGTGPAA</sequence>
<dbReference type="InterPro" id="IPR036938">
    <property type="entry name" value="PAP2/HPO_sf"/>
</dbReference>
<dbReference type="PANTHER" id="PTHR14969">
    <property type="entry name" value="SPHINGOSINE-1-PHOSPHATE PHOSPHOHYDROLASE"/>
    <property type="match status" value="1"/>
</dbReference>
<dbReference type="OrthoDB" id="5289372at2"/>
<dbReference type="SUPFAM" id="SSF48317">
    <property type="entry name" value="Acid phosphatase/Vanadium-dependent haloperoxidase"/>
    <property type="match status" value="1"/>
</dbReference>
<dbReference type="PANTHER" id="PTHR14969:SF13">
    <property type="entry name" value="AT30094P"/>
    <property type="match status" value="1"/>
</dbReference>
<dbReference type="SMART" id="SM00014">
    <property type="entry name" value="acidPPc"/>
    <property type="match status" value="1"/>
</dbReference>
<feature type="domain" description="Phosphatidic acid phosphatase type 2/haloperoxidase" evidence="2">
    <location>
        <begin position="113"/>
        <end position="227"/>
    </location>
</feature>
<evidence type="ECO:0000256" key="1">
    <source>
        <dbReference type="SAM" id="Phobius"/>
    </source>
</evidence>
<dbReference type="STRING" id="683228.GA0070617_5627"/>
<dbReference type="InterPro" id="IPR000326">
    <property type="entry name" value="PAP2/HPO"/>
</dbReference>
<organism evidence="3 4">
    <name type="scientific">Micromonospora yangpuensis</name>
    <dbReference type="NCBI Taxonomy" id="683228"/>
    <lineage>
        <taxon>Bacteria</taxon>
        <taxon>Bacillati</taxon>
        <taxon>Actinomycetota</taxon>
        <taxon>Actinomycetes</taxon>
        <taxon>Micromonosporales</taxon>
        <taxon>Micromonosporaceae</taxon>
        <taxon>Micromonospora</taxon>
    </lineage>
</organism>
<gene>
    <name evidence="3" type="ORF">GA0070617_5627</name>
</gene>
<evidence type="ECO:0000313" key="3">
    <source>
        <dbReference type="EMBL" id="SCL65000.1"/>
    </source>
</evidence>
<feature type="transmembrane region" description="Helical" evidence="1">
    <location>
        <begin position="112"/>
        <end position="130"/>
    </location>
</feature>
<keyword evidence="1" id="KW-0812">Transmembrane</keyword>
<evidence type="ECO:0000259" key="2">
    <source>
        <dbReference type="SMART" id="SM00014"/>
    </source>
</evidence>
<feature type="transmembrane region" description="Helical" evidence="1">
    <location>
        <begin position="185"/>
        <end position="208"/>
    </location>
</feature>
<dbReference type="Gene3D" id="1.20.144.10">
    <property type="entry name" value="Phosphatidic acid phosphatase type 2/haloperoxidase"/>
    <property type="match status" value="1"/>
</dbReference>
<feature type="transmembrane region" description="Helical" evidence="1">
    <location>
        <begin position="26"/>
        <end position="50"/>
    </location>
</feature>
<protein>
    <submittedName>
        <fullName evidence="3">Undecaprenyl-diphosphatase</fullName>
    </submittedName>
</protein>
<feature type="transmembrane region" description="Helical" evidence="1">
    <location>
        <begin position="214"/>
        <end position="233"/>
    </location>
</feature>